<dbReference type="Gene3D" id="1.10.3090.10">
    <property type="entry name" value="cca-adding enzyme, domain 2"/>
    <property type="match status" value="1"/>
</dbReference>
<dbReference type="OMA" id="KQHWKLG"/>
<dbReference type="EMBL" id="PDCK01000045">
    <property type="protein sequence ID" value="PRQ19446.1"/>
    <property type="molecule type" value="Genomic_DNA"/>
</dbReference>
<dbReference type="GO" id="GO:0052929">
    <property type="term" value="F:ATP:3'-cytidine-cytidine-tRNA adenylyltransferase activity"/>
    <property type="evidence" value="ECO:0007669"/>
    <property type="project" value="TreeGrafter"/>
</dbReference>
<dbReference type="AlphaFoldDB" id="A0A2P6PBZ0"/>
<sequence>MEDPVRGLRAVRIGTRDGFTLVEQLKEAAASDEVKAALSAEVSRERIGAEIDLMISGDLPVQAMTLLCDFNWLWYVFRLHPQCEPLSDRACRISFYAAMFLPLRTTMYKDERVEEIPVVNFIFKYSLKRKVSDAETVLKIDNALEKFLPLLPHFGSSGSDVQLAEDDLGTGECVDVLSVTSKESQLRVLMGFLLREIKDFWTVSLLLLCCSEDPLNKNFTLEDRTALFRKVQSAIIDDLGLDRVWVVKPLLSGTDIIKHLDLKSGGPVVSQWKRKVFAWQLAHPSGTKEECRDWMKKTFFKY</sequence>
<gene>
    <name evidence="2" type="ORF">RchiOBHm_Chr7g0217301</name>
</gene>
<comment type="caution">
    <text evidence="2">The sequence shown here is derived from an EMBL/GenBank/DDBJ whole genome shotgun (WGS) entry which is preliminary data.</text>
</comment>
<name>A0A2P6PBZ0_ROSCH</name>
<dbReference type="EC" id="2.7.7.72" evidence="2"/>
<evidence type="ECO:0000313" key="2">
    <source>
        <dbReference type="EMBL" id="PRQ19446.1"/>
    </source>
</evidence>
<organism evidence="2 3">
    <name type="scientific">Rosa chinensis</name>
    <name type="common">China rose</name>
    <dbReference type="NCBI Taxonomy" id="74649"/>
    <lineage>
        <taxon>Eukaryota</taxon>
        <taxon>Viridiplantae</taxon>
        <taxon>Streptophyta</taxon>
        <taxon>Embryophyta</taxon>
        <taxon>Tracheophyta</taxon>
        <taxon>Spermatophyta</taxon>
        <taxon>Magnoliopsida</taxon>
        <taxon>eudicotyledons</taxon>
        <taxon>Gunneridae</taxon>
        <taxon>Pentapetalae</taxon>
        <taxon>rosids</taxon>
        <taxon>fabids</taxon>
        <taxon>Rosales</taxon>
        <taxon>Rosaceae</taxon>
        <taxon>Rosoideae</taxon>
        <taxon>Rosoideae incertae sedis</taxon>
        <taxon>Rosa</taxon>
    </lineage>
</organism>
<keyword evidence="2" id="KW-0548">Nucleotidyltransferase</keyword>
<dbReference type="GO" id="GO:0003723">
    <property type="term" value="F:RNA binding"/>
    <property type="evidence" value="ECO:0007669"/>
    <property type="project" value="UniProtKB-KW"/>
</dbReference>
<keyword evidence="2" id="KW-0808">Transferase</keyword>
<protein>
    <submittedName>
        <fullName evidence="2">Putative CCA tRNA nucleotidyltransferase</fullName>
        <ecNumber evidence="2">2.7.7.72</ecNumber>
    </submittedName>
</protein>
<keyword evidence="3" id="KW-1185">Reference proteome</keyword>
<dbReference type="GO" id="GO:0001680">
    <property type="term" value="P:tRNA 3'-terminal CCA addition"/>
    <property type="evidence" value="ECO:0007669"/>
    <property type="project" value="TreeGrafter"/>
</dbReference>
<reference evidence="2 3" key="1">
    <citation type="journal article" date="2018" name="Nat. Genet.">
        <title>The Rosa genome provides new insights in the design of modern roses.</title>
        <authorList>
            <person name="Bendahmane M."/>
        </authorList>
    </citation>
    <scope>NUCLEOTIDE SEQUENCE [LARGE SCALE GENOMIC DNA]</scope>
    <source>
        <strain evidence="3">cv. Old Blush</strain>
    </source>
</reference>
<evidence type="ECO:0000256" key="1">
    <source>
        <dbReference type="ARBA" id="ARBA00022884"/>
    </source>
</evidence>
<keyword evidence="1" id="KW-0694">RNA-binding</keyword>
<dbReference type="Proteomes" id="UP000238479">
    <property type="component" value="Chromosome 7"/>
</dbReference>
<dbReference type="STRING" id="74649.A0A2P6PBZ0"/>
<proteinExistence type="predicted"/>
<dbReference type="Gramene" id="PRQ19446">
    <property type="protein sequence ID" value="PRQ19446"/>
    <property type="gene ID" value="RchiOBHm_Chr7g0217301"/>
</dbReference>
<dbReference type="PANTHER" id="PTHR13734:SF5">
    <property type="entry name" value="CCA TRNA NUCLEOTIDYLTRANSFERASE, MITOCHONDRIAL"/>
    <property type="match status" value="1"/>
</dbReference>
<dbReference type="GO" id="GO:0052927">
    <property type="term" value="F:CC tRNA cytidylyltransferase activity"/>
    <property type="evidence" value="ECO:0007669"/>
    <property type="project" value="TreeGrafter"/>
</dbReference>
<accession>A0A2P6PBZ0</accession>
<dbReference type="GO" id="GO:0004810">
    <property type="term" value="F:CCA tRNA nucleotidyltransferase activity"/>
    <property type="evidence" value="ECO:0007669"/>
    <property type="project" value="UniProtKB-EC"/>
</dbReference>
<evidence type="ECO:0000313" key="3">
    <source>
        <dbReference type="Proteomes" id="UP000238479"/>
    </source>
</evidence>
<dbReference type="PANTHER" id="PTHR13734">
    <property type="entry name" value="TRNA-NUCLEOTIDYLTRANSFERASE"/>
    <property type="match status" value="1"/>
</dbReference>
<dbReference type="SUPFAM" id="SSF81891">
    <property type="entry name" value="Poly A polymerase C-terminal region-like"/>
    <property type="match status" value="1"/>
</dbReference>